<proteinExistence type="predicted"/>
<feature type="non-terminal residue" evidence="1">
    <location>
        <position position="42"/>
    </location>
</feature>
<reference evidence="1 2" key="1">
    <citation type="journal article" date="2019" name="Sci. Rep.">
        <title>Orb-weaving spider Araneus ventricosus genome elucidates the spidroin gene catalogue.</title>
        <authorList>
            <person name="Kono N."/>
            <person name="Nakamura H."/>
            <person name="Ohtoshi R."/>
            <person name="Moran D.A.P."/>
            <person name="Shinohara A."/>
            <person name="Yoshida Y."/>
            <person name="Fujiwara M."/>
            <person name="Mori M."/>
            <person name="Tomita M."/>
            <person name="Arakawa K."/>
        </authorList>
    </citation>
    <scope>NUCLEOTIDE SEQUENCE [LARGE SCALE GENOMIC DNA]</scope>
</reference>
<comment type="caution">
    <text evidence="1">The sequence shown here is derived from an EMBL/GenBank/DDBJ whole genome shotgun (WGS) entry which is preliminary data.</text>
</comment>
<evidence type="ECO:0000313" key="2">
    <source>
        <dbReference type="Proteomes" id="UP000499080"/>
    </source>
</evidence>
<name>A0A4Y2CIM8_ARAVE</name>
<dbReference type="Proteomes" id="UP000499080">
    <property type="component" value="Unassembled WGS sequence"/>
</dbReference>
<dbReference type="AlphaFoldDB" id="A0A4Y2CIM8"/>
<protein>
    <submittedName>
        <fullName evidence="1">Uncharacterized protein</fullName>
    </submittedName>
</protein>
<dbReference type="EMBL" id="BGPR01163217">
    <property type="protein sequence ID" value="GBM03597.1"/>
    <property type="molecule type" value="Genomic_DNA"/>
</dbReference>
<gene>
    <name evidence="1" type="ORF">AVEN_122332_1</name>
</gene>
<keyword evidence="2" id="KW-1185">Reference proteome</keyword>
<accession>A0A4Y2CIM8</accession>
<evidence type="ECO:0000313" key="1">
    <source>
        <dbReference type="EMBL" id="GBM03597.1"/>
    </source>
</evidence>
<sequence>MLILKNPNPHNLEDIAVDDVPGTSLSSDDNRENFVEAGRVIP</sequence>
<organism evidence="1 2">
    <name type="scientific">Araneus ventricosus</name>
    <name type="common">Orbweaver spider</name>
    <name type="synonym">Epeira ventricosa</name>
    <dbReference type="NCBI Taxonomy" id="182803"/>
    <lineage>
        <taxon>Eukaryota</taxon>
        <taxon>Metazoa</taxon>
        <taxon>Ecdysozoa</taxon>
        <taxon>Arthropoda</taxon>
        <taxon>Chelicerata</taxon>
        <taxon>Arachnida</taxon>
        <taxon>Araneae</taxon>
        <taxon>Araneomorphae</taxon>
        <taxon>Entelegynae</taxon>
        <taxon>Araneoidea</taxon>
        <taxon>Araneidae</taxon>
        <taxon>Araneus</taxon>
    </lineage>
</organism>